<gene>
    <name evidence="2" type="ORF">ASZ90_005228</name>
</gene>
<dbReference type="Pfam" id="PF18962">
    <property type="entry name" value="Por_Secre_tail"/>
    <property type="match status" value="1"/>
</dbReference>
<sequence length="458" mass="52752">MRFYRTDTESILDKVYKIDSGDLTSIEGRVVQVNLQLNSAREETLQYFITTQKNIHEEERSSGQIKNVNIYKQSAAAGRCLELGNGSEMKFDFSLNGNDPKIALVEFWSLLQGNHSEVFNIFDENQNEITKISISDFGYLTTPNFFDAEFFKEIFVDRASWNYFLIKFDTYSGRIQYYLNDNLFYEGIIRSLINKSEFSVVLSNNSRESNRYFDRLKVWSFGNHERLALSNKNFNRYSADSSSVIYENNFDSELLSDEIEITGASKLVRSTAPIFSKAPILTVSLFGQSYQLSWQVNDLAHAKGFTVEKSYDLEQFEFVSSIRVTDKRKSFYSATDYDYTNNQIIYYRVKQINEDDTFIYSAEAKVGRGKVKHFILEQNFPNPFNPITTISIDVKRAYEFDVLVYDIVGKEVAILHKGPLGTGTHLFHFDGSNLPSGIYLCEIKSGDELEVMKMILAK</sequence>
<dbReference type="AlphaFoldDB" id="A0A0W8FVS8"/>
<accession>A0A0W8FVS8</accession>
<protein>
    <recommendedName>
        <fullName evidence="1">Secretion system C-terminal sorting domain-containing protein</fullName>
    </recommendedName>
</protein>
<feature type="domain" description="Secretion system C-terminal sorting" evidence="1">
    <location>
        <begin position="380"/>
        <end position="455"/>
    </location>
</feature>
<reference evidence="2" key="1">
    <citation type="journal article" date="2015" name="Proc. Natl. Acad. Sci. U.S.A.">
        <title>Networks of energetic and metabolic interactions define dynamics in microbial communities.</title>
        <authorList>
            <person name="Embree M."/>
            <person name="Liu J.K."/>
            <person name="Al-Bassam M.M."/>
            <person name="Zengler K."/>
        </authorList>
    </citation>
    <scope>NUCLEOTIDE SEQUENCE</scope>
</reference>
<comment type="caution">
    <text evidence="2">The sequence shown here is derived from an EMBL/GenBank/DDBJ whole genome shotgun (WGS) entry which is preliminary data.</text>
</comment>
<name>A0A0W8FVS8_9ZZZZ</name>
<evidence type="ECO:0000259" key="1">
    <source>
        <dbReference type="Pfam" id="PF18962"/>
    </source>
</evidence>
<proteinExistence type="predicted"/>
<dbReference type="NCBIfam" id="TIGR04183">
    <property type="entry name" value="Por_Secre_tail"/>
    <property type="match status" value="1"/>
</dbReference>
<dbReference type="EMBL" id="LNQE01000791">
    <property type="protein sequence ID" value="KUG24966.1"/>
    <property type="molecule type" value="Genomic_DNA"/>
</dbReference>
<organism evidence="2">
    <name type="scientific">hydrocarbon metagenome</name>
    <dbReference type="NCBI Taxonomy" id="938273"/>
    <lineage>
        <taxon>unclassified sequences</taxon>
        <taxon>metagenomes</taxon>
        <taxon>ecological metagenomes</taxon>
    </lineage>
</organism>
<dbReference type="InterPro" id="IPR026444">
    <property type="entry name" value="Secre_tail"/>
</dbReference>
<evidence type="ECO:0000313" key="2">
    <source>
        <dbReference type="EMBL" id="KUG24966.1"/>
    </source>
</evidence>